<keyword evidence="1" id="KW-0812">Transmembrane</keyword>
<reference evidence="2 3" key="1">
    <citation type="journal article" date="2019" name="Nat. Ecol. Evol.">
        <title>Megaphylogeny resolves global patterns of mushroom evolution.</title>
        <authorList>
            <person name="Varga T."/>
            <person name="Krizsan K."/>
            <person name="Foldi C."/>
            <person name="Dima B."/>
            <person name="Sanchez-Garcia M."/>
            <person name="Sanchez-Ramirez S."/>
            <person name="Szollosi G.J."/>
            <person name="Szarkandi J.G."/>
            <person name="Papp V."/>
            <person name="Albert L."/>
            <person name="Andreopoulos W."/>
            <person name="Angelini C."/>
            <person name="Antonin V."/>
            <person name="Barry K.W."/>
            <person name="Bougher N.L."/>
            <person name="Buchanan P."/>
            <person name="Buyck B."/>
            <person name="Bense V."/>
            <person name="Catcheside P."/>
            <person name="Chovatia M."/>
            <person name="Cooper J."/>
            <person name="Damon W."/>
            <person name="Desjardin D."/>
            <person name="Finy P."/>
            <person name="Geml J."/>
            <person name="Haridas S."/>
            <person name="Hughes K."/>
            <person name="Justo A."/>
            <person name="Karasinski D."/>
            <person name="Kautmanova I."/>
            <person name="Kiss B."/>
            <person name="Kocsube S."/>
            <person name="Kotiranta H."/>
            <person name="LaButti K.M."/>
            <person name="Lechner B.E."/>
            <person name="Liimatainen K."/>
            <person name="Lipzen A."/>
            <person name="Lukacs Z."/>
            <person name="Mihaltcheva S."/>
            <person name="Morgado L.N."/>
            <person name="Niskanen T."/>
            <person name="Noordeloos M.E."/>
            <person name="Ohm R.A."/>
            <person name="Ortiz-Santana B."/>
            <person name="Ovrebo C."/>
            <person name="Racz N."/>
            <person name="Riley R."/>
            <person name="Savchenko A."/>
            <person name="Shiryaev A."/>
            <person name="Soop K."/>
            <person name="Spirin V."/>
            <person name="Szebenyi C."/>
            <person name="Tomsovsky M."/>
            <person name="Tulloss R.E."/>
            <person name="Uehling J."/>
            <person name="Grigoriev I.V."/>
            <person name="Vagvolgyi C."/>
            <person name="Papp T."/>
            <person name="Martin F.M."/>
            <person name="Miettinen O."/>
            <person name="Hibbett D.S."/>
            <person name="Nagy L.G."/>
        </authorList>
    </citation>
    <scope>NUCLEOTIDE SEQUENCE [LARGE SCALE GENOMIC DNA]</scope>
    <source>
        <strain evidence="2 3">CBS 309.79</strain>
    </source>
</reference>
<proteinExistence type="predicted"/>
<dbReference type="Proteomes" id="UP000305067">
    <property type="component" value="Unassembled WGS sequence"/>
</dbReference>
<feature type="transmembrane region" description="Helical" evidence="1">
    <location>
        <begin position="57"/>
        <end position="80"/>
    </location>
</feature>
<keyword evidence="3" id="KW-1185">Reference proteome</keyword>
<dbReference type="EMBL" id="ML178864">
    <property type="protein sequence ID" value="TFK96248.1"/>
    <property type="molecule type" value="Genomic_DNA"/>
</dbReference>
<evidence type="ECO:0000313" key="3">
    <source>
        <dbReference type="Proteomes" id="UP000305067"/>
    </source>
</evidence>
<name>A0A5C3Q7R1_9AGAR</name>
<organism evidence="2 3">
    <name type="scientific">Pterulicium gracile</name>
    <dbReference type="NCBI Taxonomy" id="1884261"/>
    <lineage>
        <taxon>Eukaryota</taxon>
        <taxon>Fungi</taxon>
        <taxon>Dikarya</taxon>
        <taxon>Basidiomycota</taxon>
        <taxon>Agaricomycotina</taxon>
        <taxon>Agaricomycetes</taxon>
        <taxon>Agaricomycetidae</taxon>
        <taxon>Agaricales</taxon>
        <taxon>Pleurotineae</taxon>
        <taxon>Pterulaceae</taxon>
        <taxon>Pterulicium</taxon>
    </lineage>
</organism>
<accession>A0A5C3Q7R1</accession>
<sequence length="202" mass="22249">MASHLLACDGSLLSHYPSLITAVSLSSISYALHVAIAVSTLVILAKKLFINSKDHRLVAHLLFVLLLLVLATTHLSVYLATRTVCNRKLRIASYDARFTLLETCLSEIRVPGEIIPPTESCWALTGPDPSASFTGHSEYESITGHRFFNGPSFDLNRAQDILALVVAVLAQSYLVGPFEYTHRVKIRSSSVSFFRSFVVIEL</sequence>
<evidence type="ECO:0000313" key="2">
    <source>
        <dbReference type="EMBL" id="TFK96248.1"/>
    </source>
</evidence>
<keyword evidence="1" id="KW-1133">Transmembrane helix</keyword>
<keyword evidence="1" id="KW-0472">Membrane</keyword>
<dbReference type="AlphaFoldDB" id="A0A5C3Q7R1"/>
<evidence type="ECO:0000256" key="1">
    <source>
        <dbReference type="SAM" id="Phobius"/>
    </source>
</evidence>
<protein>
    <submittedName>
        <fullName evidence="2">Uncharacterized protein</fullName>
    </submittedName>
</protein>
<gene>
    <name evidence="2" type="ORF">BDV98DRAFT_337227</name>
</gene>
<feature type="transmembrane region" description="Helical" evidence="1">
    <location>
        <begin position="20"/>
        <end position="45"/>
    </location>
</feature>